<keyword evidence="3" id="KW-0223">Dioxygenase</keyword>
<dbReference type="Pfam" id="PF05721">
    <property type="entry name" value="PhyH"/>
    <property type="match status" value="1"/>
</dbReference>
<dbReference type="EMBL" id="BAAAEM010000003">
    <property type="protein sequence ID" value="GAA0484691.1"/>
    <property type="molecule type" value="Genomic_DNA"/>
</dbReference>
<name>A0ABP3KQD7_9SPHN</name>
<dbReference type="PANTHER" id="PTHR20883:SF48">
    <property type="entry name" value="ECTOINE DIOXYGENASE"/>
    <property type="match status" value="1"/>
</dbReference>
<dbReference type="InterPro" id="IPR008775">
    <property type="entry name" value="Phytyl_CoA_dOase-like"/>
</dbReference>
<evidence type="ECO:0000313" key="4">
    <source>
        <dbReference type="Proteomes" id="UP001500713"/>
    </source>
</evidence>
<organism evidence="3 4">
    <name type="scientific">Parasphingorhabdus litoris</name>
    <dbReference type="NCBI Taxonomy" id="394733"/>
    <lineage>
        <taxon>Bacteria</taxon>
        <taxon>Pseudomonadati</taxon>
        <taxon>Pseudomonadota</taxon>
        <taxon>Alphaproteobacteria</taxon>
        <taxon>Sphingomonadales</taxon>
        <taxon>Sphingomonadaceae</taxon>
        <taxon>Parasphingorhabdus</taxon>
    </lineage>
</organism>
<dbReference type="Proteomes" id="UP001500713">
    <property type="component" value="Unassembled WGS sequence"/>
</dbReference>
<protein>
    <submittedName>
        <fullName evidence="3">Phytanoyl-CoA dioxygenase family protein</fullName>
    </submittedName>
</protein>
<sequence length="297" mass="32955">MNVAGTIETNNVDLTPYLNGRSFEDAWDQFQEEGYVIFENVLTPEELETQRAALKPWIDADIRGRNNFEGSQSNRIYAMLDKDPVFGDLISHPLQLAFAERELGASVLLYASLAINLHPGETPQPWHFDDSHCGLARPREPLSMSTFWSITDMTEDNGATEIIPGSHKWGEEQPDGANNADDFVTGRIDGDGKSTGNHVQAIKAIMPAGSLMIAKGTLWHRGGGNDSDAPRLIVTPQFCKGWCRPLEQQLLAVAPEKVAKMPKRVQELLGYNIHLPFMGYVDGMHPAKLLQSHQHAK</sequence>
<dbReference type="GO" id="GO:0051213">
    <property type="term" value="F:dioxygenase activity"/>
    <property type="evidence" value="ECO:0007669"/>
    <property type="project" value="UniProtKB-KW"/>
</dbReference>
<comment type="cofactor">
    <cofactor evidence="1">
        <name>Fe(2+)</name>
        <dbReference type="ChEBI" id="CHEBI:29033"/>
    </cofactor>
</comment>
<keyword evidence="3" id="KW-0560">Oxidoreductase</keyword>
<dbReference type="PANTHER" id="PTHR20883">
    <property type="entry name" value="PHYTANOYL-COA DIOXYGENASE DOMAIN CONTAINING 1"/>
    <property type="match status" value="1"/>
</dbReference>
<dbReference type="SUPFAM" id="SSF51197">
    <property type="entry name" value="Clavaminate synthase-like"/>
    <property type="match status" value="1"/>
</dbReference>
<dbReference type="Gene3D" id="2.60.120.620">
    <property type="entry name" value="q2cbj1_9rhob like domain"/>
    <property type="match status" value="1"/>
</dbReference>
<feature type="region of interest" description="Disordered" evidence="2">
    <location>
        <begin position="166"/>
        <end position="186"/>
    </location>
</feature>
<evidence type="ECO:0000256" key="2">
    <source>
        <dbReference type="SAM" id="MobiDB-lite"/>
    </source>
</evidence>
<proteinExistence type="predicted"/>
<evidence type="ECO:0000256" key="1">
    <source>
        <dbReference type="ARBA" id="ARBA00001954"/>
    </source>
</evidence>
<gene>
    <name evidence="3" type="ORF">GCM10009096_29150</name>
</gene>
<evidence type="ECO:0000313" key="3">
    <source>
        <dbReference type="EMBL" id="GAA0484691.1"/>
    </source>
</evidence>
<reference evidence="4" key="1">
    <citation type="journal article" date="2019" name="Int. J. Syst. Evol. Microbiol.">
        <title>The Global Catalogue of Microorganisms (GCM) 10K type strain sequencing project: providing services to taxonomists for standard genome sequencing and annotation.</title>
        <authorList>
            <consortium name="The Broad Institute Genomics Platform"/>
            <consortium name="The Broad Institute Genome Sequencing Center for Infectious Disease"/>
            <person name="Wu L."/>
            <person name="Ma J."/>
        </authorList>
    </citation>
    <scope>NUCLEOTIDE SEQUENCE [LARGE SCALE GENOMIC DNA]</scope>
    <source>
        <strain evidence="4">JCM 14162</strain>
    </source>
</reference>
<accession>A0ABP3KQD7</accession>
<comment type="caution">
    <text evidence="3">The sequence shown here is derived from an EMBL/GenBank/DDBJ whole genome shotgun (WGS) entry which is preliminary data.</text>
</comment>
<keyword evidence="4" id="KW-1185">Reference proteome</keyword>